<keyword evidence="8" id="KW-0804">Transcription</keyword>
<keyword evidence="6" id="KW-0805">Transcription regulation</keyword>
<accession>A0A8B8BY08</accession>
<feature type="domain" description="C2H2-type" evidence="12">
    <location>
        <begin position="313"/>
        <end position="337"/>
    </location>
</feature>
<dbReference type="FunFam" id="3.30.160.60:FF:001485">
    <property type="entry name" value="Krueppel-related zinc finger protein"/>
    <property type="match status" value="1"/>
</dbReference>
<dbReference type="FunFam" id="3.30.160.60:FF:000202">
    <property type="entry name" value="Zinc finger protein 574"/>
    <property type="match status" value="2"/>
</dbReference>
<dbReference type="FunFam" id="3.30.160.60:FF:000303">
    <property type="entry name" value="Zinc finger protein 41"/>
    <property type="match status" value="1"/>
</dbReference>
<evidence type="ECO:0000256" key="4">
    <source>
        <dbReference type="ARBA" id="ARBA00022771"/>
    </source>
</evidence>
<dbReference type="AlphaFoldDB" id="A0A8B8BY08"/>
<feature type="domain" description="C2H2-type" evidence="12">
    <location>
        <begin position="396"/>
        <end position="424"/>
    </location>
</feature>
<dbReference type="GO" id="GO:0005634">
    <property type="term" value="C:nucleus"/>
    <property type="evidence" value="ECO:0007669"/>
    <property type="project" value="UniProtKB-SubCell"/>
</dbReference>
<feature type="compositionally biased region" description="Basic and acidic residues" evidence="11">
    <location>
        <begin position="558"/>
        <end position="569"/>
    </location>
</feature>
<feature type="domain" description="C2H2-type" evidence="12">
    <location>
        <begin position="254"/>
        <end position="281"/>
    </location>
</feature>
<dbReference type="FunFam" id="3.30.160.60:FF:000671">
    <property type="entry name" value="Zinc finger protein 26"/>
    <property type="match status" value="1"/>
</dbReference>
<dbReference type="FunFam" id="3.30.160.60:FF:000307">
    <property type="entry name" value="Zinc finger protein ZFP69 isoform 1"/>
    <property type="match status" value="1"/>
</dbReference>
<dbReference type="Pfam" id="PF13894">
    <property type="entry name" value="zf-C2H2_4"/>
    <property type="match status" value="1"/>
</dbReference>
<dbReference type="PROSITE" id="PS00028">
    <property type="entry name" value="ZINC_FINGER_C2H2_1"/>
    <property type="match status" value="21"/>
</dbReference>
<feature type="domain" description="C2H2-type" evidence="12">
    <location>
        <begin position="368"/>
        <end position="395"/>
    </location>
</feature>
<dbReference type="PANTHER" id="PTHR24384">
    <property type="entry name" value="FINGER PUTATIVE TRANSCRIPTION FACTOR FAMILY-RELATED"/>
    <property type="match status" value="1"/>
</dbReference>
<feature type="domain" description="C2H2-type" evidence="12">
    <location>
        <begin position="457"/>
        <end position="484"/>
    </location>
</feature>
<feature type="compositionally biased region" description="Basic and acidic residues" evidence="11">
    <location>
        <begin position="620"/>
        <end position="630"/>
    </location>
</feature>
<feature type="domain" description="C2H2-type" evidence="12">
    <location>
        <begin position="774"/>
        <end position="801"/>
    </location>
</feature>
<feature type="region of interest" description="Disordered" evidence="11">
    <location>
        <begin position="738"/>
        <end position="760"/>
    </location>
</feature>
<feature type="domain" description="C2H2-type" evidence="12">
    <location>
        <begin position="894"/>
        <end position="921"/>
    </location>
</feature>
<dbReference type="OrthoDB" id="6148645at2759"/>
<evidence type="ECO:0000256" key="1">
    <source>
        <dbReference type="ARBA" id="ARBA00004123"/>
    </source>
</evidence>
<sequence>MRAMKEKALEEKDNYNDIQESDDLCDDEVNGNDDHYDDKFEIKIENVDPRSPDEENALTDKFDGNRMDYASDQKDDELKRGEQTINGRIEGGFDEEIQNGEQLLDAKKFDPVWSDSKTEQNSSRMSLRKKKECIPNKEKKGRKKTKTSSSNKATKSAEIERPFSCSFCDKTYKTFSSLNVHIKTHNSTKSIKCTKKKKHQKKRKPQLSDRDLELTAEIEKPYICSLCDKTYKTQNALVVHMRIHTGESLQPYLHKCHLCPKMYVKTSTLRKHFRRHHRDSTIKPFKCLVCDESFNRHCECKKHLATHKDYRPFKCDECGKAFGSKAGLIRHMSSLHTFKPFSCESCDKSFFHVEQLNIHRKVNCPQNFICNICKKVLLSKESFNRHRLIHSGVKDFQCEYCDKKFSEIASLRRHVFSLHTAEKPFFMCEYCSARFSYKHKLKSHIKVKHTCKGLTLYLCEICGKNFNCSSHLALHRRVHSGERPYKCETCGKTFKQDAHLRRHKIIHTGMKPFSCEFCGKTFNQITNLKTHVKTHTRSNCKETPIATKERMSAMIKKPLKEKDSYRNDREESDDLCDDANGNDDHYDDKFEIKIENVDPRSSDEEPEFTDENDGIQLDYANDKRDDKLKSVDQANGKNDDCLVKEMKNGEQLHDEKEFDSDCSDSKTDQSNSRMCLRKRKEIQCVPNKKKRGRKKKKTSSSNKSTKSAEIERPFSCSFCDKTFKTFYTLNGHMKTHSSTKSIKCTKKKKKHQKKQKPQLSESDIELMSEIDMPYNCSLCDKTYKTQNALVVHMRIHTGESLEPYLHKCHLCPKMYVKTSTLRKHFRRHHGDSEVKPFKCSVCDESFNRLRECKTHLATHKDYRPFKCDECGKTWASQAGLNTHVRLLHAQVRPFSCDSCDKSFLQEEQFNIHREINCPKNFICDICKKVMVSKEGFKRHGLMHSGVKDFQCEYCDKRFSEMSYLRYHVIGLHTGEKPFMCEYCSARFSFKNKLNKHIKIKHTCKDLKQYLCEMCGKNFNCSSQLGLHRRVHSGERPYECETCGKTFKQWNSLNRHKMIHTGMKPFSCEFCGKSFNQKTNLKTHEKTHSRSNCNKKPRVS</sequence>
<feature type="domain" description="C2H2-type" evidence="12">
    <location>
        <begin position="978"/>
        <end position="1006"/>
    </location>
</feature>
<keyword evidence="4 10" id="KW-0863">Zinc-finger</keyword>
<feature type="domain" description="C2H2-type" evidence="12">
    <location>
        <begin position="222"/>
        <end position="249"/>
    </location>
</feature>
<feature type="domain" description="C2H2-type" evidence="12">
    <location>
        <begin position="806"/>
        <end position="833"/>
    </location>
</feature>
<feature type="compositionally biased region" description="Basic and acidic residues" evidence="11">
    <location>
        <begin position="582"/>
        <end position="603"/>
    </location>
</feature>
<dbReference type="Gene3D" id="3.30.160.60">
    <property type="entry name" value="Classic Zinc Finger"/>
    <property type="match status" value="18"/>
</dbReference>
<dbReference type="Pfam" id="PF00096">
    <property type="entry name" value="zf-C2H2"/>
    <property type="match status" value="9"/>
</dbReference>
<evidence type="ECO:0000256" key="8">
    <source>
        <dbReference type="ARBA" id="ARBA00023163"/>
    </source>
</evidence>
<dbReference type="Pfam" id="PF13912">
    <property type="entry name" value="zf-C2H2_6"/>
    <property type="match status" value="3"/>
</dbReference>
<dbReference type="Proteomes" id="UP000694844">
    <property type="component" value="Chromosome 9"/>
</dbReference>
<evidence type="ECO:0000313" key="14">
    <source>
        <dbReference type="RefSeq" id="XP_022308195.1"/>
    </source>
</evidence>
<keyword evidence="7" id="KW-0238">DNA-binding</keyword>
<evidence type="ECO:0000256" key="9">
    <source>
        <dbReference type="ARBA" id="ARBA00023242"/>
    </source>
</evidence>
<dbReference type="SMART" id="SM00355">
    <property type="entry name" value="ZnF_C2H2"/>
    <property type="match status" value="24"/>
</dbReference>
<feature type="compositionally biased region" description="Acidic residues" evidence="11">
    <location>
        <begin position="19"/>
        <end position="31"/>
    </location>
</feature>
<feature type="domain" description="C2H2-type" evidence="12">
    <location>
        <begin position="949"/>
        <end position="977"/>
    </location>
</feature>
<dbReference type="SUPFAM" id="SSF57667">
    <property type="entry name" value="beta-beta-alpha zinc fingers"/>
    <property type="match status" value="14"/>
</dbReference>
<evidence type="ECO:0000256" key="5">
    <source>
        <dbReference type="ARBA" id="ARBA00022833"/>
    </source>
</evidence>
<feature type="compositionally biased region" description="Basic residues" evidence="11">
    <location>
        <begin position="738"/>
        <end position="756"/>
    </location>
</feature>
<dbReference type="PROSITE" id="PS50157">
    <property type="entry name" value="ZINC_FINGER_C2H2_2"/>
    <property type="match status" value="24"/>
</dbReference>
<feature type="domain" description="C2H2-type" evidence="12">
    <location>
        <begin position="1065"/>
        <end position="1092"/>
    </location>
</feature>
<feature type="domain" description="C2H2-type" evidence="12">
    <location>
        <begin position="285"/>
        <end position="312"/>
    </location>
</feature>
<dbReference type="FunFam" id="3.30.160.60:FF:000744">
    <property type="entry name" value="zinc finger E-box-binding homeobox 1"/>
    <property type="match status" value="1"/>
</dbReference>
<feature type="compositionally biased region" description="Acidic residues" evidence="11">
    <location>
        <begin position="604"/>
        <end position="613"/>
    </location>
</feature>
<feature type="region of interest" description="Disordered" evidence="11">
    <location>
        <begin position="686"/>
        <end position="706"/>
    </location>
</feature>
<feature type="domain" description="C2H2-type" evidence="12">
    <location>
        <begin position="163"/>
        <end position="190"/>
    </location>
</feature>
<comment type="subcellular location">
    <subcellularLocation>
        <location evidence="1">Nucleus</location>
    </subcellularLocation>
</comment>
<evidence type="ECO:0000256" key="7">
    <source>
        <dbReference type="ARBA" id="ARBA00023125"/>
    </source>
</evidence>
<feature type="domain" description="C2H2-type" evidence="12">
    <location>
        <begin position="485"/>
        <end position="512"/>
    </location>
</feature>
<dbReference type="FunFam" id="3.30.160.60:FF:000322">
    <property type="entry name" value="GDNF-inducible zinc finger protein 1"/>
    <property type="match status" value="1"/>
</dbReference>
<evidence type="ECO:0000256" key="6">
    <source>
        <dbReference type="ARBA" id="ARBA00023015"/>
    </source>
</evidence>
<dbReference type="GO" id="GO:0008270">
    <property type="term" value="F:zinc ion binding"/>
    <property type="evidence" value="ECO:0007669"/>
    <property type="project" value="UniProtKB-KW"/>
</dbReference>
<dbReference type="FunFam" id="3.30.160.60:FF:000100">
    <property type="entry name" value="Zinc finger 45-like"/>
    <property type="match status" value="1"/>
</dbReference>
<dbReference type="RefSeq" id="XP_022308195.1">
    <property type="nucleotide sequence ID" value="XM_022452487.1"/>
</dbReference>
<evidence type="ECO:0000256" key="10">
    <source>
        <dbReference type="PROSITE-ProRule" id="PRU00042"/>
    </source>
</evidence>
<feature type="region of interest" description="Disordered" evidence="11">
    <location>
        <begin position="189"/>
        <end position="208"/>
    </location>
</feature>
<feature type="region of interest" description="Disordered" evidence="11">
    <location>
        <begin position="47"/>
        <end position="81"/>
    </location>
</feature>
<feature type="compositionally biased region" description="Basic and acidic residues" evidence="11">
    <location>
        <begin position="637"/>
        <end position="656"/>
    </location>
</feature>
<keyword evidence="2" id="KW-0479">Metal-binding</keyword>
<evidence type="ECO:0000313" key="13">
    <source>
        <dbReference type="Proteomes" id="UP000694844"/>
    </source>
</evidence>
<feature type="region of interest" description="Disordered" evidence="11">
    <location>
        <begin position="537"/>
        <end position="673"/>
    </location>
</feature>
<feature type="region of interest" description="Disordered" evidence="11">
    <location>
        <begin position="113"/>
        <end position="155"/>
    </location>
</feature>
<dbReference type="FunFam" id="3.30.160.60:FF:000736">
    <property type="entry name" value="Zinc finger protein 423"/>
    <property type="match status" value="1"/>
</dbReference>
<proteinExistence type="predicted"/>
<dbReference type="InterPro" id="IPR050752">
    <property type="entry name" value="C2H2-ZF_domain"/>
</dbReference>
<dbReference type="InterPro" id="IPR036236">
    <property type="entry name" value="Znf_C2H2_sf"/>
</dbReference>
<feature type="domain" description="C2H2-type" evidence="12">
    <location>
        <begin position="513"/>
        <end position="540"/>
    </location>
</feature>
<evidence type="ECO:0000256" key="3">
    <source>
        <dbReference type="ARBA" id="ARBA00022737"/>
    </source>
</evidence>
<dbReference type="FunFam" id="3.30.160.60:FF:002343">
    <property type="entry name" value="Zinc finger protein 33A"/>
    <property type="match status" value="1"/>
</dbReference>
<protein>
    <submittedName>
        <fullName evidence="14">Zinc finger protein 808-like</fullName>
    </submittedName>
</protein>
<feature type="domain" description="C2H2-type" evidence="12">
    <location>
        <begin position="1037"/>
        <end position="1064"/>
    </location>
</feature>
<gene>
    <name evidence="14" type="primary">LOC111114203</name>
</gene>
<keyword evidence="5" id="KW-0862">Zinc</keyword>
<keyword evidence="3" id="KW-0677">Repeat</keyword>
<feature type="domain" description="C2H2-type" evidence="12">
    <location>
        <begin position="837"/>
        <end position="864"/>
    </location>
</feature>
<dbReference type="KEGG" id="cvn:111114203"/>
<feature type="domain" description="C2H2-type" evidence="12">
    <location>
        <begin position="714"/>
        <end position="741"/>
    </location>
</feature>
<feature type="domain" description="C2H2-type" evidence="12">
    <location>
        <begin position="341"/>
        <end position="368"/>
    </location>
</feature>
<feature type="compositionally biased region" description="Basic residues" evidence="11">
    <location>
        <begin position="189"/>
        <end position="205"/>
    </location>
</feature>
<keyword evidence="9" id="KW-0539">Nucleus</keyword>
<feature type="domain" description="C2H2-type" evidence="12">
    <location>
        <begin position="426"/>
        <end position="450"/>
    </location>
</feature>
<feature type="compositionally biased region" description="Basic residues" evidence="11">
    <location>
        <begin position="687"/>
        <end position="698"/>
    </location>
</feature>
<evidence type="ECO:0000259" key="12">
    <source>
        <dbReference type="PROSITE" id="PS50157"/>
    </source>
</evidence>
<name>A0A8B8BY08_CRAVI</name>
<evidence type="ECO:0000256" key="11">
    <source>
        <dbReference type="SAM" id="MobiDB-lite"/>
    </source>
</evidence>
<organism evidence="13 14">
    <name type="scientific">Crassostrea virginica</name>
    <name type="common">Eastern oyster</name>
    <dbReference type="NCBI Taxonomy" id="6565"/>
    <lineage>
        <taxon>Eukaryota</taxon>
        <taxon>Metazoa</taxon>
        <taxon>Spiralia</taxon>
        <taxon>Lophotrochozoa</taxon>
        <taxon>Mollusca</taxon>
        <taxon>Bivalvia</taxon>
        <taxon>Autobranchia</taxon>
        <taxon>Pteriomorphia</taxon>
        <taxon>Ostreida</taxon>
        <taxon>Ostreoidea</taxon>
        <taxon>Ostreidae</taxon>
        <taxon>Crassostrea</taxon>
    </lineage>
</organism>
<dbReference type="PANTHER" id="PTHR24384:SF189">
    <property type="entry name" value="C2H2-TYPE DOMAIN-CONTAINING PROTEIN-RELATED"/>
    <property type="match status" value="1"/>
</dbReference>
<feature type="compositionally biased region" description="Basic and acidic residues" evidence="11">
    <location>
        <begin position="1"/>
        <end position="15"/>
    </location>
</feature>
<feature type="compositionally biased region" description="Acidic residues" evidence="11">
    <location>
        <begin position="570"/>
        <end position="581"/>
    </location>
</feature>
<dbReference type="GO" id="GO:0000978">
    <property type="term" value="F:RNA polymerase II cis-regulatory region sequence-specific DNA binding"/>
    <property type="evidence" value="ECO:0007669"/>
    <property type="project" value="TreeGrafter"/>
</dbReference>
<reference evidence="14" key="1">
    <citation type="submission" date="2025-08" db="UniProtKB">
        <authorList>
            <consortium name="RefSeq"/>
        </authorList>
    </citation>
    <scope>IDENTIFICATION</scope>
    <source>
        <tissue evidence="14">Whole sample</tissue>
    </source>
</reference>
<keyword evidence="13" id="KW-1185">Reference proteome</keyword>
<dbReference type="GeneID" id="111114203"/>
<dbReference type="GO" id="GO:0000981">
    <property type="term" value="F:DNA-binding transcription factor activity, RNA polymerase II-specific"/>
    <property type="evidence" value="ECO:0007669"/>
    <property type="project" value="TreeGrafter"/>
</dbReference>
<feature type="domain" description="C2H2-type" evidence="12">
    <location>
        <begin position="921"/>
        <end position="948"/>
    </location>
</feature>
<feature type="region of interest" description="Disordered" evidence="11">
    <location>
        <begin position="1"/>
        <end position="35"/>
    </location>
</feature>
<feature type="domain" description="C2H2-type" evidence="12">
    <location>
        <begin position="865"/>
        <end position="893"/>
    </location>
</feature>
<evidence type="ECO:0000256" key="2">
    <source>
        <dbReference type="ARBA" id="ARBA00022723"/>
    </source>
</evidence>
<feature type="domain" description="C2H2-type" evidence="12">
    <location>
        <begin position="1009"/>
        <end position="1036"/>
    </location>
</feature>
<dbReference type="InterPro" id="IPR013087">
    <property type="entry name" value="Znf_C2H2_type"/>
</dbReference>